<dbReference type="Gene3D" id="1.10.2010.10">
    <property type="entry name" value="Crustacean CHH/MIH/GIH neurohormone"/>
    <property type="match status" value="1"/>
</dbReference>
<sequence length="73" mass="8425">MCSRNLVISLALIIALVPLSTVALPHHTIAKRSSFFDIECKGQFNKQIFYRLDRICEDCYSLFQEPQILSFCK</sequence>
<dbReference type="InterPro" id="IPR031098">
    <property type="entry name" value="Crust_neurohorm"/>
</dbReference>
<dbReference type="PANTHER" id="PTHR35981:SF2">
    <property type="entry name" value="ION TRANSPORT PEPTIDE, ISOFORM C"/>
    <property type="match status" value="1"/>
</dbReference>
<dbReference type="Pfam" id="PF01147">
    <property type="entry name" value="Crust_neurohorm"/>
    <property type="match status" value="1"/>
</dbReference>
<dbReference type="GO" id="GO:0007623">
    <property type="term" value="P:circadian rhythm"/>
    <property type="evidence" value="ECO:0007669"/>
    <property type="project" value="TreeGrafter"/>
</dbReference>
<feature type="signal peptide" evidence="2">
    <location>
        <begin position="1"/>
        <end position="23"/>
    </location>
</feature>
<accession>T1DP66</accession>
<proteinExistence type="evidence at transcript level"/>
<protein>
    <submittedName>
        <fullName evidence="3">Putative ion transport peptide</fullName>
    </submittedName>
</protein>
<comment type="similarity">
    <text evidence="1">Belongs to the arthropod CHH/MIH/GIH/VIH hormone family.</text>
</comment>
<evidence type="ECO:0000256" key="2">
    <source>
        <dbReference type="SAM" id="SignalP"/>
    </source>
</evidence>
<reference evidence="3" key="1">
    <citation type="submission" date="2013-07" db="EMBL/GenBank/DDBJ databases">
        <title>Transcriptome sequencing and developmental regulation of gene expression in Anopheles aquasalis.</title>
        <authorList>
            <consortium name="Brazilian Malaria Network (MCT/CNPq/MS/SCTIE/DECIT/PRONEX 555648/2009-5) and Research Network on Bioactive Molecules from Arthropod Vectors (NAP-MOBIARVE"/>
            <consortium name="University of Sao Paulo)"/>
            <person name="Marinotti O."/>
            <person name="Ribeiro J.M.C."/>
            <person name="Costa-da-Silva A.L."/>
            <person name="Silva M.C.P."/>
            <person name="Lopes A.R."/>
            <person name="Barros M.S."/>
            <person name="Sa-Nunes A."/>
            <person name="Konjin B.B."/>
            <person name="Carvalho E."/>
            <person name="Suesdek L."/>
            <person name="Silva-Neto M.A.C."/>
            <person name="Capurro M.L."/>
        </authorList>
    </citation>
    <scope>NUCLEOTIDE SEQUENCE</scope>
    <source>
        <tissue evidence="3">Whole body</tissue>
    </source>
</reference>
<name>T1DP66_ANOAQ</name>
<dbReference type="AlphaFoldDB" id="T1DP66"/>
<keyword evidence="2" id="KW-0732">Signal</keyword>
<organism evidence="3">
    <name type="scientific">Anopheles aquasalis</name>
    <name type="common">Malaria mosquito</name>
    <dbReference type="NCBI Taxonomy" id="42839"/>
    <lineage>
        <taxon>Eukaryota</taxon>
        <taxon>Metazoa</taxon>
        <taxon>Ecdysozoa</taxon>
        <taxon>Arthropoda</taxon>
        <taxon>Hexapoda</taxon>
        <taxon>Insecta</taxon>
        <taxon>Pterygota</taxon>
        <taxon>Neoptera</taxon>
        <taxon>Endopterygota</taxon>
        <taxon>Diptera</taxon>
        <taxon>Nematocera</taxon>
        <taxon>Culicoidea</taxon>
        <taxon>Culicidae</taxon>
        <taxon>Anophelinae</taxon>
        <taxon>Anopheles</taxon>
    </lineage>
</organism>
<dbReference type="EMBL" id="GAMD01002200">
    <property type="protein sequence ID" value="JAA99390.1"/>
    <property type="molecule type" value="mRNA"/>
</dbReference>
<dbReference type="PANTHER" id="PTHR35981">
    <property type="entry name" value="ION TRANSPORT PEPTIDE, ISOFORM C"/>
    <property type="match status" value="1"/>
</dbReference>
<dbReference type="VEuPathDB" id="VectorBase:AAQUA_003393"/>
<dbReference type="SUPFAM" id="SSF81778">
    <property type="entry name" value="Crustacean CHH/MIH/GIH neurohormone"/>
    <property type="match status" value="1"/>
</dbReference>
<feature type="chain" id="PRO_5004574968" evidence="2">
    <location>
        <begin position="24"/>
        <end position="73"/>
    </location>
</feature>
<dbReference type="InterPro" id="IPR035957">
    <property type="entry name" value="Crust_neurohorm_sf"/>
</dbReference>
<evidence type="ECO:0000313" key="3">
    <source>
        <dbReference type="EMBL" id="JAA99390.1"/>
    </source>
</evidence>
<evidence type="ECO:0000256" key="1">
    <source>
        <dbReference type="ARBA" id="ARBA00005447"/>
    </source>
</evidence>